<feature type="region of interest" description="Disordered" evidence="1">
    <location>
        <begin position="339"/>
        <end position="360"/>
    </location>
</feature>
<sequence>MKFDKLEYTGKKPYHDRLAATHWQPGDTKLVPEAVARKLLRFVEFSRAPATQQQADQLQPEAQQGQQVQQPDTSDQQDDAALQQAHAAQQQADQLQQQERAATESMLLTIEGMDKGALVEYAAKYEVKLDARKGEVKMRAEELIERFRDDAKDTQTPHLWRDELVTAWLNEAVAEAAVRGRLLLEVDRPQVCQVQVKEGQATYPLHPSLYEITYIAYEVDGVREPQALTLVSTEWLDRHQPGWRHKRLDRMCWAVQGERSIRLVPAPPRDGHLLLEGYRLPLRPMCNPGESPEIHAFSHDKLVLWALYRAFSQSDADGFDPSRAALAEAEFTRFFGRRPDSDMRRQTREDQPHVTESIIL</sequence>
<name>A0A420S0L0_GIBIN</name>
<feature type="compositionally biased region" description="Basic and acidic residues" evidence="1">
    <location>
        <begin position="339"/>
        <end position="353"/>
    </location>
</feature>
<evidence type="ECO:0000256" key="1">
    <source>
        <dbReference type="SAM" id="MobiDB-lite"/>
    </source>
</evidence>
<dbReference type="EMBL" id="MRDB01000114">
    <property type="protein sequence ID" value="RKL22795.1"/>
    <property type="molecule type" value="Genomic_DNA"/>
</dbReference>
<protein>
    <submittedName>
        <fullName evidence="2">Uncharacterized protein</fullName>
    </submittedName>
</protein>
<gene>
    <name evidence="2" type="ORF">BFJ72_g14600</name>
</gene>
<reference evidence="2 3" key="1">
    <citation type="journal article" date="2018" name="Sci. Rep.">
        <title>Characterisation of pathogen-specific regions and novel effector candidates in Fusarium oxysporum f. sp. cepae.</title>
        <authorList>
            <person name="Armitage A.D."/>
            <person name="Taylor A."/>
            <person name="Sobczyk M.K."/>
            <person name="Baxter L."/>
            <person name="Greenfield B.P."/>
            <person name="Bates H.J."/>
            <person name="Wilson F."/>
            <person name="Jackson A.C."/>
            <person name="Ott S."/>
            <person name="Harrison R.J."/>
            <person name="Clarkson J.P."/>
        </authorList>
    </citation>
    <scope>NUCLEOTIDE SEQUENCE [LARGE SCALE GENOMIC DNA]</scope>
    <source>
        <strain evidence="2 3">Fp_A8</strain>
    </source>
</reference>
<proteinExistence type="predicted"/>
<feature type="region of interest" description="Disordered" evidence="1">
    <location>
        <begin position="51"/>
        <end position="98"/>
    </location>
</feature>
<dbReference type="AlphaFoldDB" id="A0A420S0L0"/>
<comment type="caution">
    <text evidence="2">The sequence shown here is derived from an EMBL/GenBank/DDBJ whole genome shotgun (WGS) entry which is preliminary data.</text>
</comment>
<organism evidence="2 3">
    <name type="scientific">Gibberella intermedia</name>
    <name type="common">Bulb rot disease fungus</name>
    <name type="synonym">Fusarium proliferatum</name>
    <dbReference type="NCBI Taxonomy" id="948311"/>
    <lineage>
        <taxon>Eukaryota</taxon>
        <taxon>Fungi</taxon>
        <taxon>Dikarya</taxon>
        <taxon>Ascomycota</taxon>
        <taxon>Pezizomycotina</taxon>
        <taxon>Sordariomycetes</taxon>
        <taxon>Hypocreomycetidae</taxon>
        <taxon>Hypocreales</taxon>
        <taxon>Nectriaceae</taxon>
        <taxon>Fusarium</taxon>
        <taxon>Fusarium fujikuroi species complex</taxon>
    </lineage>
</organism>
<dbReference type="Pfam" id="PF24175">
    <property type="entry name" value="SU10_adaptor"/>
    <property type="match status" value="1"/>
</dbReference>
<evidence type="ECO:0000313" key="3">
    <source>
        <dbReference type="Proteomes" id="UP000283569"/>
    </source>
</evidence>
<dbReference type="Proteomes" id="UP000283569">
    <property type="component" value="Unassembled WGS sequence"/>
</dbReference>
<dbReference type="InterPro" id="IPR056209">
    <property type="entry name" value="SU10_adaptor"/>
</dbReference>
<accession>A0A420S0L0</accession>
<evidence type="ECO:0000313" key="2">
    <source>
        <dbReference type="EMBL" id="RKL22795.1"/>
    </source>
</evidence>